<keyword evidence="2" id="KW-1185">Reference proteome</keyword>
<dbReference type="HOGENOM" id="CLU_3181572_0_0_9"/>
<dbReference type="EMBL" id="CP000141">
    <property type="protein sequence ID" value="ABB15700.1"/>
    <property type="molecule type" value="Genomic_DNA"/>
</dbReference>
<sequence length="46" mass="5561">MRRRLSPGLPLSVKSYLFYSIIKHKVKITILLAKEFKYKLYIPYFP</sequence>
<dbReference type="InParanoid" id="Q3ADQ6"/>
<name>Q3ADQ6_CARHZ</name>
<dbReference type="AlphaFoldDB" id="Q3ADQ6"/>
<protein>
    <submittedName>
        <fullName evidence="1">Uncharacterized protein</fullName>
    </submittedName>
</protein>
<gene>
    <name evidence="1" type="ordered locus">CHY_0878</name>
</gene>
<accession>Q3ADQ6</accession>
<dbReference type="KEGG" id="chy:CHY_0878"/>
<proteinExistence type="predicted"/>
<reference evidence="1 2" key="1">
    <citation type="journal article" date="2005" name="PLoS Genet.">
        <title>Life in hot carbon monoxide: the complete genome sequence of Carboxydothermus hydrogenoformans Z-2901.</title>
        <authorList>
            <person name="Wu M."/>
            <person name="Ren Q."/>
            <person name="Durkin A.S."/>
            <person name="Daugherty S.C."/>
            <person name="Brinkac L.M."/>
            <person name="Dodson R.J."/>
            <person name="Madupu R."/>
            <person name="Sullivan S.A."/>
            <person name="Kolonay J.F."/>
            <person name="Haft D.H."/>
            <person name="Nelson W.C."/>
            <person name="Tallon L.J."/>
            <person name="Jones K.M."/>
            <person name="Ulrich L.E."/>
            <person name="Gonzalez J.M."/>
            <person name="Zhulin I.B."/>
            <person name="Robb F.T."/>
            <person name="Eisen J.A."/>
        </authorList>
    </citation>
    <scope>NUCLEOTIDE SEQUENCE [LARGE SCALE GENOMIC DNA]</scope>
    <source>
        <strain evidence="2">ATCC BAA-161 / DSM 6008 / Z-2901</strain>
    </source>
</reference>
<evidence type="ECO:0000313" key="2">
    <source>
        <dbReference type="Proteomes" id="UP000002706"/>
    </source>
</evidence>
<organism evidence="1 2">
    <name type="scientific">Carboxydothermus hydrogenoformans (strain ATCC BAA-161 / DSM 6008 / Z-2901)</name>
    <dbReference type="NCBI Taxonomy" id="246194"/>
    <lineage>
        <taxon>Bacteria</taxon>
        <taxon>Bacillati</taxon>
        <taxon>Bacillota</taxon>
        <taxon>Clostridia</taxon>
        <taxon>Thermoanaerobacterales</taxon>
        <taxon>Thermoanaerobacteraceae</taxon>
        <taxon>Carboxydothermus</taxon>
    </lineage>
</organism>
<evidence type="ECO:0000313" key="1">
    <source>
        <dbReference type="EMBL" id="ABB15700.1"/>
    </source>
</evidence>
<dbReference type="Proteomes" id="UP000002706">
    <property type="component" value="Chromosome"/>
</dbReference>